<keyword evidence="1" id="KW-0479">Metal-binding</keyword>
<gene>
    <name evidence="4" type="ORF">NSPWAT_1809</name>
</gene>
<evidence type="ECO:0000259" key="3">
    <source>
        <dbReference type="Pfam" id="PF00149"/>
    </source>
</evidence>
<protein>
    <submittedName>
        <fullName evidence="4">Metallophosphoesterase</fullName>
    </submittedName>
</protein>
<dbReference type="Proteomes" id="UP001157733">
    <property type="component" value="Chromosome"/>
</dbReference>
<dbReference type="InterPro" id="IPR029052">
    <property type="entry name" value="Metallo-depent_PP-like"/>
</dbReference>
<dbReference type="PANTHER" id="PTHR31302">
    <property type="entry name" value="TRANSMEMBRANE PROTEIN WITH METALLOPHOSPHOESTERASE DOMAIN-RELATED"/>
    <property type="match status" value="1"/>
</dbReference>
<dbReference type="RefSeq" id="WP_282011554.1">
    <property type="nucleotide sequence ID" value="NZ_OX336137.1"/>
</dbReference>
<name>A0ABN8W5M6_9BACT</name>
<sequence length="302" mass="33502">MKHHFDIFTKPIPRRSFLKGMLGVFAVGSMGVGRGYANTSSSNIRLERVTITIQNLPPAFQGFKIGLLSDLHSSPIVPKEHLQSSAELLMAAEPDMIALTGDFIGHTFRFPGEPYHEFDPQYVADIVDAFSGLKAPHGLYGVLGNHDFWSGPEAVEVLVREFETGFGVQWLRNRNVKVERGGDSIMLAGIDDYWQDSCSPGDALQGLPPDTVRILLSHNPEVNEILYDWQEIDLILSGHTHGGQIKLPFIGAPFQAGVRQRKYMEGLAWDGDRQTYVTRGVGHLVVPIRFLCPPEVTLITLV</sequence>
<evidence type="ECO:0000256" key="1">
    <source>
        <dbReference type="ARBA" id="ARBA00022723"/>
    </source>
</evidence>
<keyword evidence="5" id="KW-1185">Reference proteome</keyword>
<dbReference type="EMBL" id="OX336137">
    <property type="protein sequence ID" value="CAI2718668.1"/>
    <property type="molecule type" value="Genomic_DNA"/>
</dbReference>
<feature type="domain" description="Calcineurin-like phosphoesterase" evidence="3">
    <location>
        <begin position="63"/>
        <end position="242"/>
    </location>
</feature>
<dbReference type="PANTHER" id="PTHR31302:SF31">
    <property type="entry name" value="PHOSPHODIESTERASE YAEI"/>
    <property type="match status" value="1"/>
</dbReference>
<proteinExistence type="predicted"/>
<evidence type="ECO:0000313" key="4">
    <source>
        <dbReference type="EMBL" id="CAI2718668.1"/>
    </source>
</evidence>
<evidence type="ECO:0000313" key="5">
    <source>
        <dbReference type="Proteomes" id="UP001157733"/>
    </source>
</evidence>
<dbReference type="Pfam" id="PF00149">
    <property type="entry name" value="Metallophos"/>
    <property type="match status" value="1"/>
</dbReference>
<keyword evidence="2" id="KW-0378">Hydrolase</keyword>
<dbReference type="CDD" id="cd07385">
    <property type="entry name" value="MPP_YkuE_C"/>
    <property type="match status" value="1"/>
</dbReference>
<dbReference type="SUPFAM" id="SSF56300">
    <property type="entry name" value="Metallo-dependent phosphatases"/>
    <property type="match status" value="1"/>
</dbReference>
<evidence type="ECO:0000256" key="2">
    <source>
        <dbReference type="ARBA" id="ARBA00022801"/>
    </source>
</evidence>
<dbReference type="InterPro" id="IPR004843">
    <property type="entry name" value="Calcineurin-like_PHP"/>
</dbReference>
<reference evidence="4 5" key="1">
    <citation type="submission" date="2022-09" db="EMBL/GenBank/DDBJ databases">
        <authorList>
            <person name="Kop L."/>
        </authorList>
    </citation>
    <scope>NUCLEOTIDE SEQUENCE [LARGE SCALE GENOMIC DNA]</scope>
    <source>
        <strain evidence="4 5">347</strain>
    </source>
</reference>
<dbReference type="InterPro" id="IPR051158">
    <property type="entry name" value="Metallophosphoesterase_sf"/>
</dbReference>
<organism evidence="4 5">
    <name type="scientific">Nitrospina watsonii</name>
    <dbReference type="NCBI Taxonomy" id="1323948"/>
    <lineage>
        <taxon>Bacteria</taxon>
        <taxon>Pseudomonadati</taxon>
        <taxon>Nitrospinota/Tectimicrobiota group</taxon>
        <taxon>Nitrospinota</taxon>
        <taxon>Nitrospinia</taxon>
        <taxon>Nitrospinales</taxon>
        <taxon>Nitrospinaceae</taxon>
        <taxon>Nitrospina</taxon>
    </lineage>
</organism>
<dbReference type="Gene3D" id="3.60.21.10">
    <property type="match status" value="1"/>
</dbReference>
<accession>A0ABN8W5M6</accession>